<feature type="non-terminal residue" evidence="8">
    <location>
        <position position="1"/>
    </location>
</feature>
<dbReference type="InterPro" id="IPR001433">
    <property type="entry name" value="OxRdtase_FAD/NAD-bd"/>
</dbReference>
<dbReference type="EMBL" id="JASPKZ010000001">
    <property type="protein sequence ID" value="KAJ9601835.1"/>
    <property type="molecule type" value="Genomic_DNA"/>
</dbReference>
<dbReference type="InterPro" id="IPR023173">
    <property type="entry name" value="NADPH_Cyt_P450_Rdtase_alpha"/>
</dbReference>
<feature type="non-terminal residue" evidence="8">
    <location>
        <position position="328"/>
    </location>
</feature>
<dbReference type="Gene3D" id="2.40.30.10">
    <property type="entry name" value="Translation factors"/>
    <property type="match status" value="1"/>
</dbReference>
<evidence type="ECO:0000256" key="5">
    <source>
        <dbReference type="ARBA" id="ARBA00039088"/>
    </source>
</evidence>
<comment type="caution">
    <text evidence="8">The sequence shown here is derived from an EMBL/GenBank/DDBJ whole genome shotgun (WGS) entry which is preliminary data.</text>
</comment>
<dbReference type="GO" id="GO:0050667">
    <property type="term" value="P:homocysteine metabolic process"/>
    <property type="evidence" value="ECO:0007669"/>
    <property type="project" value="TreeGrafter"/>
</dbReference>
<dbReference type="AlphaFoldDB" id="A0AAD8AMF8"/>
<dbReference type="PANTHER" id="PTHR19384">
    <property type="entry name" value="NITRIC OXIDE SYNTHASE-RELATED"/>
    <property type="match status" value="1"/>
</dbReference>
<dbReference type="PRINTS" id="PR00371">
    <property type="entry name" value="FPNCR"/>
</dbReference>
<dbReference type="InterPro" id="IPR003097">
    <property type="entry name" value="CysJ-like_FAD-binding"/>
</dbReference>
<dbReference type="PANTHER" id="PTHR19384:SF84">
    <property type="entry name" value="METHIONINE SYNTHASE REDUCTASE"/>
    <property type="match status" value="1"/>
</dbReference>
<evidence type="ECO:0000313" key="8">
    <source>
        <dbReference type="EMBL" id="KAJ9601835.1"/>
    </source>
</evidence>
<evidence type="ECO:0000256" key="3">
    <source>
        <dbReference type="ARBA" id="ARBA00022827"/>
    </source>
</evidence>
<dbReference type="Gene3D" id="1.20.990.10">
    <property type="entry name" value="NADPH-cytochrome p450 Reductase, Chain A, domain 3"/>
    <property type="match status" value="1"/>
</dbReference>
<dbReference type="SUPFAM" id="SSF63380">
    <property type="entry name" value="Riboflavin synthase domain-like"/>
    <property type="match status" value="1"/>
</dbReference>
<dbReference type="EC" id="1.16.1.8" evidence="5"/>
<dbReference type="InterPro" id="IPR017938">
    <property type="entry name" value="Riboflavin_synthase-like_b-brl"/>
</dbReference>
<organism evidence="8 9">
    <name type="scientific">Diploptera punctata</name>
    <name type="common">Pacific beetle cockroach</name>
    <dbReference type="NCBI Taxonomy" id="6984"/>
    <lineage>
        <taxon>Eukaryota</taxon>
        <taxon>Metazoa</taxon>
        <taxon>Ecdysozoa</taxon>
        <taxon>Arthropoda</taxon>
        <taxon>Hexapoda</taxon>
        <taxon>Insecta</taxon>
        <taxon>Pterygota</taxon>
        <taxon>Neoptera</taxon>
        <taxon>Polyneoptera</taxon>
        <taxon>Dictyoptera</taxon>
        <taxon>Blattodea</taxon>
        <taxon>Blaberoidea</taxon>
        <taxon>Blaberidae</taxon>
        <taxon>Diplopterinae</taxon>
        <taxon>Diploptera</taxon>
    </lineage>
</organism>
<dbReference type="InterPro" id="IPR001709">
    <property type="entry name" value="Flavoprot_Pyr_Nucl_cyt_Rdtase"/>
</dbReference>
<feature type="domain" description="FAD-binding FR-type" evidence="7">
    <location>
        <begin position="1"/>
        <end position="238"/>
    </location>
</feature>
<dbReference type="Pfam" id="PF00667">
    <property type="entry name" value="FAD_binding_1"/>
    <property type="match status" value="1"/>
</dbReference>
<comment type="cofactor">
    <cofactor evidence="1">
        <name>FAD</name>
        <dbReference type="ChEBI" id="CHEBI:57692"/>
    </cofactor>
</comment>
<keyword evidence="9" id="KW-1185">Reference proteome</keyword>
<dbReference type="GO" id="GO:0030586">
    <property type="term" value="F:[methionine synthase] reductase (NADPH) activity"/>
    <property type="evidence" value="ECO:0007669"/>
    <property type="project" value="UniProtKB-EC"/>
</dbReference>
<dbReference type="FunFam" id="1.20.990.10:FF:000007">
    <property type="entry name" value="Methionine synthase reductase"/>
    <property type="match status" value="1"/>
</dbReference>
<dbReference type="Proteomes" id="UP001233999">
    <property type="component" value="Unassembled WGS sequence"/>
</dbReference>
<gene>
    <name evidence="8" type="ORF">L9F63_000017</name>
</gene>
<dbReference type="GO" id="GO:0010181">
    <property type="term" value="F:FMN binding"/>
    <property type="evidence" value="ECO:0007669"/>
    <property type="project" value="TreeGrafter"/>
</dbReference>
<dbReference type="GO" id="GO:0005829">
    <property type="term" value="C:cytosol"/>
    <property type="evidence" value="ECO:0007669"/>
    <property type="project" value="TreeGrafter"/>
</dbReference>
<evidence type="ECO:0000256" key="4">
    <source>
        <dbReference type="ARBA" id="ARBA00023002"/>
    </source>
</evidence>
<dbReference type="InterPro" id="IPR039261">
    <property type="entry name" value="FNR_nucleotide-bd"/>
</dbReference>
<dbReference type="InterPro" id="IPR017927">
    <property type="entry name" value="FAD-bd_FR_type"/>
</dbReference>
<keyword evidence="4" id="KW-0560">Oxidoreductase</keyword>
<dbReference type="Gene3D" id="3.40.50.80">
    <property type="entry name" value="Nucleotide-binding domain of ferredoxin-NADP reductase (FNR) module"/>
    <property type="match status" value="1"/>
</dbReference>
<sequence length="328" mass="37183">ANDVKFQPGDTIGVIPNNPDREVEEILKCLKCLDKADTVVSISVKAGTLKKKACVPLYIPTKTTLRHIFKQCVDIRAPPKKIFLRILSVYTGDPLEKRRLEELCSKEGSDNYSKTIVEARTTLLDLLITFPSCCPPVERILEHLPRLQARPYSIASSPLKNDSEFHIVYSLLKFPLFKPEIGLRYGICTGWLDSATTPIQLNKSGTDLLLEGISNLSLHDNTIKIPVYLRKNMGFTLPTDPTLPLILIGPGTGVAPYIGFLQHRAIEKQTRTEIDFGEIWLFFGCRYKDRDFLYRSEFEKFVDDGILTRLFLSFSRDSGKQDIPKYVQ</sequence>
<reference evidence="8" key="1">
    <citation type="journal article" date="2023" name="IScience">
        <title>Live-bearing cockroach genome reveals convergent evolutionary mechanisms linked to viviparity in insects and beyond.</title>
        <authorList>
            <person name="Fouks B."/>
            <person name="Harrison M.C."/>
            <person name="Mikhailova A.A."/>
            <person name="Marchal E."/>
            <person name="English S."/>
            <person name="Carruthers M."/>
            <person name="Jennings E.C."/>
            <person name="Chiamaka E.L."/>
            <person name="Frigard R.A."/>
            <person name="Pippel M."/>
            <person name="Attardo G.M."/>
            <person name="Benoit J.B."/>
            <person name="Bornberg-Bauer E."/>
            <person name="Tobe S.S."/>
        </authorList>
    </citation>
    <scope>NUCLEOTIDE SEQUENCE</scope>
    <source>
        <strain evidence="8">Stay&amp;Tobe</strain>
    </source>
</reference>
<keyword evidence="2" id="KW-0285">Flavoprotein</keyword>
<reference evidence="8" key="2">
    <citation type="submission" date="2023-05" db="EMBL/GenBank/DDBJ databases">
        <authorList>
            <person name="Fouks B."/>
        </authorList>
    </citation>
    <scope>NUCLEOTIDE SEQUENCE</scope>
    <source>
        <strain evidence="8">Stay&amp;Tobe</strain>
        <tissue evidence="8">Testes</tissue>
    </source>
</reference>
<evidence type="ECO:0000256" key="6">
    <source>
        <dbReference type="ARBA" id="ARBA00040659"/>
    </source>
</evidence>
<evidence type="ECO:0000313" key="9">
    <source>
        <dbReference type="Proteomes" id="UP001233999"/>
    </source>
</evidence>
<proteinExistence type="predicted"/>
<dbReference type="SUPFAM" id="SSF52343">
    <property type="entry name" value="Ferredoxin reductase-like, C-terminal NADP-linked domain"/>
    <property type="match status" value="1"/>
</dbReference>
<dbReference type="Pfam" id="PF00175">
    <property type="entry name" value="NAD_binding_1"/>
    <property type="match status" value="1"/>
</dbReference>
<accession>A0AAD8AMF8</accession>
<name>A0AAD8AMF8_DIPPU</name>
<protein>
    <recommendedName>
        <fullName evidence="6">Methionine synthase reductase</fullName>
        <ecNumber evidence="5">1.16.1.8</ecNumber>
    </recommendedName>
</protein>
<evidence type="ECO:0000256" key="2">
    <source>
        <dbReference type="ARBA" id="ARBA00022630"/>
    </source>
</evidence>
<dbReference type="GO" id="GO:0009086">
    <property type="term" value="P:methionine biosynthetic process"/>
    <property type="evidence" value="ECO:0007669"/>
    <property type="project" value="TreeGrafter"/>
</dbReference>
<evidence type="ECO:0000256" key="1">
    <source>
        <dbReference type="ARBA" id="ARBA00001974"/>
    </source>
</evidence>
<keyword evidence="3" id="KW-0274">FAD</keyword>
<evidence type="ECO:0000259" key="7">
    <source>
        <dbReference type="PROSITE" id="PS51384"/>
    </source>
</evidence>
<dbReference type="GO" id="GO:0050660">
    <property type="term" value="F:flavin adenine dinucleotide binding"/>
    <property type="evidence" value="ECO:0007669"/>
    <property type="project" value="TreeGrafter"/>
</dbReference>
<dbReference type="PROSITE" id="PS51384">
    <property type="entry name" value="FAD_FR"/>
    <property type="match status" value="1"/>
</dbReference>